<dbReference type="CDD" id="cd06261">
    <property type="entry name" value="TM_PBP2"/>
    <property type="match status" value="1"/>
</dbReference>
<evidence type="ECO:0000256" key="1">
    <source>
        <dbReference type="ARBA" id="ARBA00004651"/>
    </source>
</evidence>
<keyword evidence="12" id="KW-1185">Reference proteome</keyword>
<reference evidence="12" key="1">
    <citation type="journal article" date="2019" name="Int. J. Syst. Evol. Microbiol.">
        <title>The Global Catalogue of Microorganisms (GCM) 10K type strain sequencing project: providing services to taxonomists for standard genome sequencing and annotation.</title>
        <authorList>
            <consortium name="The Broad Institute Genomics Platform"/>
            <consortium name="The Broad Institute Genome Sequencing Center for Infectious Disease"/>
            <person name="Wu L."/>
            <person name="Ma J."/>
        </authorList>
    </citation>
    <scope>NUCLEOTIDE SEQUENCE [LARGE SCALE GENOMIC DNA]</scope>
    <source>
        <strain evidence="12">CCUG 56698</strain>
    </source>
</reference>
<evidence type="ECO:0000256" key="2">
    <source>
        <dbReference type="ARBA" id="ARBA00022448"/>
    </source>
</evidence>
<evidence type="ECO:0000256" key="7">
    <source>
        <dbReference type="ARBA" id="ARBA00023136"/>
    </source>
</evidence>
<evidence type="ECO:0000259" key="10">
    <source>
        <dbReference type="PROSITE" id="PS50928"/>
    </source>
</evidence>
<feature type="region of interest" description="Disordered" evidence="9">
    <location>
        <begin position="282"/>
        <end position="315"/>
    </location>
</feature>
<evidence type="ECO:0000313" key="12">
    <source>
        <dbReference type="Proteomes" id="UP001596527"/>
    </source>
</evidence>
<keyword evidence="5" id="KW-0029">Amino-acid transport</keyword>
<feature type="transmembrane region" description="Helical" evidence="8">
    <location>
        <begin position="60"/>
        <end position="87"/>
    </location>
</feature>
<dbReference type="NCBIfam" id="TIGR01726">
    <property type="entry name" value="HEQRo_perm_3TM"/>
    <property type="match status" value="1"/>
</dbReference>
<dbReference type="PANTHER" id="PTHR30614:SF0">
    <property type="entry name" value="L-CYSTINE TRANSPORT SYSTEM PERMEASE PROTEIN TCYL"/>
    <property type="match status" value="1"/>
</dbReference>
<comment type="caution">
    <text evidence="11">The sequence shown here is derived from an EMBL/GenBank/DDBJ whole genome shotgun (WGS) entry which is preliminary data.</text>
</comment>
<dbReference type="InterPro" id="IPR043429">
    <property type="entry name" value="ArtM/GltK/GlnP/TcyL/YhdX-like"/>
</dbReference>
<protein>
    <submittedName>
        <fullName evidence="11">Amino acid ABC transporter permease</fullName>
    </submittedName>
</protein>
<feature type="transmembrane region" description="Helical" evidence="8">
    <location>
        <begin position="21"/>
        <end position="40"/>
    </location>
</feature>
<dbReference type="PANTHER" id="PTHR30614">
    <property type="entry name" value="MEMBRANE COMPONENT OF AMINO ACID ABC TRANSPORTER"/>
    <property type="match status" value="1"/>
</dbReference>
<comment type="similarity">
    <text evidence="8">Belongs to the binding-protein-dependent transport system permease family.</text>
</comment>
<keyword evidence="7 8" id="KW-0472">Membrane</keyword>
<name>A0ABW2SKX3_9ACTO</name>
<feature type="domain" description="ABC transmembrane type-1" evidence="10">
    <location>
        <begin position="63"/>
        <end position="270"/>
    </location>
</feature>
<evidence type="ECO:0000256" key="3">
    <source>
        <dbReference type="ARBA" id="ARBA00022475"/>
    </source>
</evidence>
<dbReference type="Gene3D" id="1.10.3720.10">
    <property type="entry name" value="MetI-like"/>
    <property type="match status" value="1"/>
</dbReference>
<keyword evidence="3" id="KW-1003">Cell membrane</keyword>
<sequence length="315" mass="34948">MPEIRDGVEILHAKPVPRPGRWASAAAVALIAAMVVHGLVTNKNFQWPVVWQWLFSRTIVTGVVFTLLLTVVAMIIGTILAVTMAVMRQSPNPILRWVATFYIWFFRGTPIYTQLIFWSLLPSLYPSLALGIPFGPEFVSFDTNTYFTPLLMAFVGLGLNEGAYLAEIIRAGLLSVDRGQWEAATALGMHRGQIFRRIVFPQAMRVIVPPIGNETISMLKTTSLVSAIPVTTELTFVSQTKGQQLFAPVPLLIAAAIWYLVITSILMVVQARIERRYGRGFDQREQAGRPGDPDRQDAINSAGTIHDDPFLEVTP</sequence>
<evidence type="ECO:0000313" key="11">
    <source>
        <dbReference type="EMBL" id="MFC7580535.1"/>
    </source>
</evidence>
<dbReference type="InterPro" id="IPR035906">
    <property type="entry name" value="MetI-like_sf"/>
</dbReference>
<dbReference type="SUPFAM" id="SSF161098">
    <property type="entry name" value="MetI-like"/>
    <property type="match status" value="1"/>
</dbReference>
<organism evidence="11 12">
    <name type="scientific">Schaalia naturae</name>
    <dbReference type="NCBI Taxonomy" id="635203"/>
    <lineage>
        <taxon>Bacteria</taxon>
        <taxon>Bacillati</taxon>
        <taxon>Actinomycetota</taxon>
        <taxon>Actinomycetes</taxon>
        <taxon>Actinomycetales</taxon>
        <taxon>Actinomycetaceae</taxon>
        <taxon>Schaalia</taxon>
    </lineage>
</organism>
<feature type="compositionally biased region" description="Basic and acidic residues" evidence="9">
    <location>
        <begin position="282"/>
        <end position="297"/>
    </location>
</feature>
<feature type="transmembrane region" description="Helical" evidence="8">
    <location>
        <begin position="99"/>
        <end position="121"/>
    </location>
</feature>
<keyword evidence="4 8" id="KW-0812">Transmembrane</keyword>
<dbReference type="InterPro" id="IPR010065">
    <property type="entry name" value="AA_ABC_transptr_permease_3TM"/>
</dbReference>
<evidence type="ECO:0000256" key="8">
    <source>
        <dbReference type="RuleBase" id="RU363032"/>
    </source>
</evidence>
<comment type="subcellular location">
    <subcellularLocation>
        <location evidence="1 8">Cell membrane</location>
        <topology evidence="1 8">Multi-pass membrane protein</topology>
    </subcellularLocation>
</comment>
<dbReference type="InterPro" id="IPR000515">
    <property type="entry name" value="MetI-like"/>
</dbReference>
<evidence type="ECO:0000256" key="9">
    <source>
        <dbReference type="SAM" id="MobiDB-lite"/>
    </source>
</evidence>
<keyword evidence="2 8" id="KW-0813">Transport</keyword>
<dbReference type="EMBL" id="JBHTEF010000001">
    <property type="protein sequence ID" value="MFC7580535.1"/>
    <property type="molecule type" value="Genomic_DNA"/>
</dbReference>
<evidence type="ECO:0000256" key="5">
    <source>
        <dbReference type="ARBA" id="ARBA00022970"/>
    </source>
</evidence>
<dbReference type="Proteomes" id="UP001596527">
    <property type="component" value="Unassembled WGS sequence"/>
</dbReference>
<proteinExistence type="inferred from homology"/>
<dbReference type="PROSITE" id="PS50928">
    <property type="entry name" value="ABC_TM1"/>
    <property type="match status" value="1"/>
</dbReference>
<dbReference type="Pfam" id="PF00528">
    <property type="entry name" value="BPD_transp_1"/>
    <property type="match status" value="1"/>
</dbReference>
<dbReference type="RefSeq" id="WP_380972654.1">
    <property type="nucleotide sequence ID" value="NZ_JBHTEF010000001.1"/>
</dbReference>
<accession>A0ABW2SKX3</accession>
<gene>
    <name evidence="11" type="ORF">ACFQWG_04805</name>
</gene>
<keyword evidence="6 8" id="KW-1133">Transmembrane helix</keyword>
<evidence type="ECO:0000256" key="4">
    <source>
        <dbReference type="ARBA" id="ARBA00022692"/>
    </source>
</evidence>
<evidence type="ECO:0000256" key="6">
    <source>
        <dbReference type="ARBA" id="ARBA00022989"/>
    </source>
</evidence>
<feature type="transmembrane region" description="Helical" evidence="8">
    <location>
        <begin position="245"/>
        <end position="269"/>
    </location>
</feature>